<evidence type="ECO:0000313" key="2">
    <source>
        <dbReference type="WBParaSite" id="Gr19_v10_g5703.t1"/>
    </source>
</evidence>
<dbReference type="WBParaSite" id="Gr19_v10_g5703.t1">
    <property type="protein sequence ID" value="Gr19_v10_g5703.t1"/>
    <property type="gene ID" value="Gr19_v10_g5703"/>
</dbReference>
<sequence>MRPSQRLQFFVHLLNISSREATDDLCNSRQSLRRFAQRAQREFVRCEAEVNGELNRAVERIVERARSLI</sequence>
<evidence type="ECO:0000313" key="1">
    <source>
        <dbReference type="Proteomes" id="UP000887572"/>
    </source>
</evidence>
<proteinExistence type="predicted"/>
<accession>A0A914HYQ2</accession>
<dbReference type="AlphaFoldDB" id="A0A914HYQ2"/>
<keyword evidence="1" id="KW-1185">Reference proteome</keyword>
<dbReference type="Proteomes" id="UP000887572">
    <property type="component" value="Unplaced"/>
</dbReference>
<protein>
    <submittedName>
        <fullName evidence="2">Uncharacterized protein</fullName>
    </submittedName>
</protein>
<reference evidence="2" key="1">
    <citation type="submission" date="2022-11" db="UniProtKB">
        <authorList>
            <consortium name="WormBaseParasite"/>
        </authorList>
    </citation>
    <scope>IDENTIFICATION</scope>
</reference>
<name>A0A914HYQ2_GLORO</name>
<organism evidence="1 2">
    <name type="scientific">Globodera rostochiensis</name>
    <name type="common">Golden nematode worm</name>
    <name type="synonym">Heterodera rostochiensis</name>
    <dbReference type="NCBI Taxonomy" id="31243"/>
    <lineage>
        <taxon>Eukaryota</taxon>
        <taxon>Metazoa</taxon>
        <taxon>Ecdysozoa</taxon>
        <taxon>Nematoda</taxon>
        <taxon>Chromadorea</taxon>
        <taxon>Rhabditida</taxon>
        <taxon>Tylenchina</taxon>
        <taxon>Tylenchomorpha</taxon>
        <taxon>Tylenchoidea</taxon>
        <taxon>Heteroderidae</taxon>
        <taxon>Heteroderinae</taxon>
        <taxon>Globodera</taxon>
    </lineage>
</organism>